<accession>A0A1U7J5U3</accession>
<feature type="transmembrane region" description="Helical" evidence="1">
    <location>
        <begin position="173"/>
        <end position="191"/>
    </location>
</feature>
<keyword evidence="3" id="KW-1185">Reference proteome</keyword>
<evidence type="ECO:0000313" key="3">
    <source>
        <dbReference type="Proteomes" id="UP000185557"/>
    </source>
</evidence>
<feature type="transmembrane region" description="Helical" evidence="1">
    <location>
        <begin position="142"/>
        <end position="161"/>
    </location>
</feature>
<dbReference type="AlphaFoldDB" id="A0A1U7J5U3"/>
<protein>
    <submittedName>
        <fullName evidence="2">Uncharacterized protein</fullName>
    </submittedName>
</protein>
<feature type="transmembrane region" description="Helical" evidence="1">
    <location>
        <begin position="64"/>
        <end position="84"/>
    </location>
</feature>
<evidence type="ECO:0000256" key="1">
    <source>
        <dbReference type="SAM" id="Phobius"/>
    </source>
</evidence>
<dbReference type="STRING" id="549789.NIES30_11510"/>
<feature type="transmembrane region" description="Helical" evidence="1">
    <location>
        <begin position="91"/>
        <end position="109"/>
    </location>
</feature>
<comment type="caution">
    <text evidence="2">The sequence shown here is derived from an EMBL/GenBank/DDBJ whole genome shotgun (WGS) entry which is preliminary data.</text>
</comment>
<sequence>MHTPSHLILNLALLRRPVAPVMTWPILIGGLIPDAAMFVFYGWARWQGLPEQTIWSEAYYSQPWQAIFALGNSIPLGLLGVALGYSLRHSWFGPSIGFLGASMVLHHLADLPLHHDDAHQHFWPLSSVRFISPVSYWDVDHLGRLGATIELVLVLTASAYLLPRLSSRFSQGLLGVTAALTVVAYAALVLVPPT</sequence>
<proteinExistence type="predicted"/>
<evidence type="ECO:0000313" key="2">
    <source>
        <dbReference type="EMBL" id="OKH48118.1"/>
    </source>
</evidence>
<gene>
    <name evidence="2" type="ORF">NIES30_11510</name>
</gene>
<name>A0A1U7J5U3_9CYAN</name>
<organism evidence="2 3">
    <name type="scientific">Phormidium tenue NIES-30</name>
    <dbReference type="NCBI Taxonomy" id="549789"/>
    <lineage>
        <taxon>Bacteria</taxon>
        <taxon>Bacillati</taxon>
        <taxon>Cyanobacteriota</taxon>
        <taxon>Cyanophyceae</taxon>
        <taxon>Oscillatoriophycideae</taxon>
        <taxon>Oscillatoriales</taxon>
        <taxon>Oscillatoriaceae</taxon>
        <taxon>Phormidium</taxon>
    </lineage>
</organism>
<dbReference type="OrthoDB" id="7631418at2"/>
<feature type="transmembrane region" description="Helical" evidence="1">
    <location>
        <begin position="21"/>
        <end position="44"/>
    </location>
</feature>
<keyword evidence="1" id="KW-0812">Transmembrane</keyword>
<dbReference type="Proteomes" id="UP000185557">
    <property type="component" value="Unassembled WGS sequence"/>
</dbReference>
<keyword evidence="1" id="KW-0472">Membrane</keyword>
<reference evidence="2 3" key="1">
    <citation type="submission" date="2016-11" db="EMBL/GenBank/DDBJ databases">
        <title>Draft Genome Sequences of Nine Cyanobacterial Strains from Diverse Habitats.</title>
        <authorList>
            <person name="Zhu T."/>
            <person name="Hou S."/>
            <person name="Lu X."/>
            <person name="Hess W.R."/>
        </authorList>
    </citation>
    <scope>NUCLEOTIDE SEQUENCE [LARGE SCALE GENOMIC DNA]</scope>
    <source>
        <strain evidence="2 3">NIES-30</strain>
    </source>
</reference>
<dbReference type="EMBL" id="MRCG01000007">
    <property type="protein sequence ID" value="OKH48118.1"/>
    <property type="molecule type" value="Genomic_DNA"/>
</dbReference>
<dbReference type="RefSeq" id="WP_073608571.1">
    <property type="nucleotide sequence ID" value="NZ_MRCG01000007.1"/>
</dbReference>
<keyword evidence="1" id="KW-1133">Transmembrane helix</keyword>